<evidence type="ECO:0000313" key="1">
    <source>
        <dbReference type="EMBL" id="KAI7737107.1"/>
    </source>
</evidence>
<sequence length="79" mass="8498">RKTKVREGVVKEKEIGGSGLYDGGGGLYDGGGGDDDGWLLESGTSMKAQKIDEIPRFVLLGKSIAKWLDEVLMKGEKNI</sequence>
<evidence type="ECO:0000313" key="2">
    <source>
        <dbReference type="Proteomes" id="UP001206925"/>
    </source>
</evidence>
<organism evidence="1 2">
    <name type="scientific">Ambrosia artemisiifolia</name>
    <name type="common">Common ragweed</name>
    <dbReference type="NCBI Taxonomy" id="4212"/>
    <lineage>
        <taxon>Eukaryota</taxon>
        <taxon>Viridiplantae</taxon>
        <taxon>Streptophyta</taxon>
        <taxon>Embryophyta</taxon>
        <taxon>Tracheophyta</taxon>
        <taxon>Spermatophyta</taxon>
        <taxon>Magnoliopsida</taxon>
        <taxon>eudicotyledons</taxon>
        <taxon>Gunneridae</taxon>
        <taxon>Pentapetalae</taxon>
        <taxon>asterids</taxon>
        <taxon>campanulids</taxon>
        <taxon>Asterales</taxon>
        <taxon>Asteraceae</taxon>
        <taxon>Asteroideae</taxon>
        <taxon>Heliantheae alliance</taxon>
        <taxon>Heliantheae</taxon>
        <taxon>Ambrosia</taxon>
    </lineage>
</organism>
<name>A0AAD5C8L0_AMBAR</name>
<gene>
    <name evidence="1" type="ORF">M8C21_013315</name>
</gene>
<proteinExistence type="predicted"/>
<feature type="non-terminal residue" evidence="1">
    <location>
        <position position="1"/>
    </location>
</feature>
<dbReference type="Proteomes" id="UP001206925">
    <property type="component" value="Unassembled WGS sequence"/>
</dbReference>
<dbReference type="AlphaFoldDB" id="A0AAD5C8L0"/>
<reference evidence="1" key="1">
    <citation type="submission" date="2022-06" db="EMBL/GenBank/DDBJ databases">
        <title>Uncovering the hologenomic basis of an extraordinary plant invasion.</title>
        <authorList>
            <person name="Bieker V.C."/>
            <person name="Martin M.D."/>
            <person name="Gilbert T."/>
            <person name="Hodgins K."/>
            <person name="Battlay P."/>
            <person name="Petersen B."/>
            <person name="Wilson J."/>
        </authorList>
    </citation>
    <scope>NUCLEOTIDE SEQUENCE</scope>
    <source>
        <strain evidence="1">AA19_3_7</strain>
        <tissue evidence="1">Leaf</tissue>
    </source>
</reference>
<protein>
    <submittedName>
        <fullName evidence="1">Uncharacterized protein</fullName>
    </submittedName>
</protein>
<comment type="caution">
    <text evidence="1">The sequence shown here is derived from an EMBL/GenBank/DDBJ whole genome shotgun (WGS) entry which is preliminary data.</text>
</comment>
<dbReference type="EMBL" id="JAMZMK010009114">
    <property type="protein sequence ID" value="KAI7737107.1"/>
    <property type="molecule type" value="Genomic_DNA"/>
</dbReference>
<accession>A0AAD5C8L0</accession>
<keyword evidence="2" id="KW-1185">Reference proteome</keyword>